<dbReference type="InterPro" id="IPR006075">
    <property type="entry name" value="Asn/Gln-tRNA_Trfase_suB/E_cat"/>
</dbReference>
<evidence type="ECO:0000256" key="6">
    <source>
        <dbReference type="ARBA" id="ARBA00022917"/>
    </source>
</evidence>
<dbReference type="NCBIfam" id="NF004012">
    <property type="entry name" value="PRK05477.1-2"/>
    <property type="match status" value="1"/>
</dbReference>
<proteinExistence type="inferred from homology"/>
<dbReference type="EMBL" id="MLAW01000037">
    <property type="protein sequence ID" value="OJJ24105.1"/>
    <property type="molecule type" value="Genomic_DNA"/>
</dbReference>
<evidence type="ECO:0000256" key="10">
    <source>
        <dbReference type="HAMAP-Rule" id="MF_00121"/>
    </source>
</evidence>
<dbReference type="PANTHER" id="PTHR11659">
    <property type="entry name" value="GLUTAMYL-TRNA GLN AMIDOTRANSFERASE SUBUNIT B MITOCHONDRIAL AND PROKARYOTIC PET112-RELATED"/>
    <property type="match status" value="1"/>
</dbReference>
<comment type="catalytic activity">
    <reaction evidence="9 10">
        <text>L-glutamyl-tRNA(Gln) + L-glutamine + ATP + H2O = L-glutaminyl-tRNA(Gln) + L-glutamate + ADP + phosphate + H(+)</text>
        <dbReference type="Rhea" id="RHEA:17521"/>
        <dbReference type="Rhea" id="RHEA-COMP:9681"/>
        <dbReference type="Rhea" id="RHEA-COMP:9684"/>
        <dbReference type="ChEBI" id="CHEBI:15377"/>
        <dbReference type="ChEBI" id="CHEBI:15378"/>
        <dbReference type="ChEBI" id="CHEBI:29985"/>
        <dbReference type="ChEBI" id="CHEBI:30616"/>
        <dbReference type="ChEBI" id="CHEBI:43474"/>
        <dbReference type="ChEBI" id="CHEBI:58359"/>
        <dbReference type="ChEBI" id="CHEBI:78520"/>
        <dbReference type="ChEBI" id="CHEBI:78521"/>
        <dbReference type="ChEBI" id="CHEBI:456216"/>
    </reaction>
</comment>
<evidence type="ECO:0000256" key="7">
    <source>
        <dbReference type="ARBA" id="ARBA00024799"/>
    </source>
</evidence>
<dbReference type="NCBIfam" id="TIGR00133">
    <property type="entry name" value="gatB"/>
    <property type="match status" value="1"/>
</dbReference>
<dbReference type="NCBIfam" id="NF004014">
    <property type="entry name" value="PRK05477.1-4"/>
    <property type="match status" value="1"/>
</dbReference>
<dbReference type="GO" id="GO:0050567">
    <property type="term" value="F:glutaminyl-tRNA synthase (glutamine-hydrolyzing) activity"/>
    <property type="evidence" value="ECO:0007669"/>
    <property type="project" value="UniProtKB-UniRule"/>
</dbReference>
<evidence type="ECO:0000256" key="2">
    <source>
        <dbReference type="ARBA" id="ARBA00011123"/>
    </source>
</evidence>
<evidence type="ECO:0000256" key="4">
    <source>
        <dbReference type="ARBA" id="ARBA00022741"/>
    </source>
</evidence>
<feature type="domain" description="Asn/Gln amidotransferase" evidence="11">
    <location>
        <begin position="345"/>
        <end position="492"/>
    </location>
</feature>
<dbReference type="PROSITE" id="PS01234">
    <property type="entry name" value="GATB"/>
    <property type="match status" value="1"/>
</dbReference>
<dbReference type="InterPro" id="IPR014746">
    <property type="entry name" value="Gln_synth/guanido_kin_cat_dom"/>
</dbReference>
<dbReference type="GO" id="GO:0050566">
    <property type="term" value="F:asparaginyl-tRNA synthase (glutamine-hydrolyzing) activity"/>
    <property type="evidence" value="ECO:0007669"/>
    <property type="project" value="RHEA"/>
</dbReference>
<evidence type="ECO:0000313" key="12">
    <source>
        <dbReference type="EMBL" id="OJJ24105.1"/>
    </source>
</evidence>
<dbReference type="InterPro" id="IPR018027">
    <property type="entry name" value="Asn/Gln_amidotransferase"/>
</dbReference>
<keyword evidence="3 10" id="KW-0436">Ligase</keyword>
<dbReference type="Gene3D" id="1.10.150.380">
    <property type="entry name" value="GatB domain, N-terminal subdomain"/>
    <property type="match status" value="1"/>
</dbReference>
<dbReference type="AlphaFoldDB" id="A0A1L9QN61"/>
<protein>
    <recommendedName>
        <fullName evidence="10">Aspartyl/glutamyl-tRNA(Asn/Gln) amidotransferase subunit B</fullName>
        <shortName evidence="10">Asp/Glu-ADT subunit B</shortName>
        <ecNumber evidence="10">6.3.5.-</ecNumber>
    </recommendedName>
</protein>
<dbReference type="InterPro" id="IPR017958">
    <property type="entry name" value="Gln-tRNA_amidoTrfase_suB_CS"/>
</dbReference>
<keyword evidence="4 10" id="KW-0547">Nucleotide-binding</keyword>
<dbReference type="SUPFAM" id="SSF55931">
    <property type="entry name" value="Glutamine synthetase/guanido kinase"/>
    <property type="match status" value="1"/>
</dbReference>
<dbReference type="GO" id="GO:0070681">
    <property type="term" value="P:glutaminyl-tRNAGln biosynthesis via transamidation"/>
    <property type="evidence" value="ECO:0007669"/>
    <property type="project" value="TreeGrafter"/>
</dbReference>
<reference evidence="12" key="1">
    <citation type="submission" date="2016-10" db="EMBL/GenBank/DDBJ databases">
        <title>CRISPR-Cas defence system in Roseofilum reptotaenium: evidence of a bacteriophage-cyanobacterium arms race in the coral black band disease.</title>
        <authorList>
            <person name="Buerger P."/>
            <person name="Wood-Charlson E.M."/>
            <person name="Weynberg K.D."/>
            <person name="Willis B."/>
            <person name="Van Oppen M.J."/>
        </authorList>
    </citation>
    <scope>NUCLEOTIDE SEQUENCE [LARGE SCALE GENOMIC DNA]</scope>
    <source>
        <strain evidence="12">AO1-A</strain>
    </source>
</reference>
<dbReference type="InterPro" id="IPR004413">
    <property type="entry name" value="GatB"/>
</dbReference>
<dbReference type="STRING" id="1925591.BI308_18180"/>
<dbReference type="Proteomes" id="UP000183940">
    <property type="component" value="Unassembled WGS sequence"/>
</dbReference>
<evidence type="ECO:0000256" key="1">
    <source>
        <dbReference type="ARBA" id="ARBA00005306"/>
    </source>
</evidence>
<dbReference type="GO" id="GO:0016740">
    <property type="term" value="F:transferase activity"/>
    <property type="evidence" value="ECO:0007669"/>
    <property type="project" value="UniProtKB-KW"/>
</dbReference>
<evidence type="ECO:0000256" key="3">
    <source>
        <dbReference type="ARBA" id="ARBA00022598"/>
    </source>
</evidence>
<dbReference type="FunFam" id="1.10.150.380:FF:000001">
    <property type="entry name" value="Aspartyl/glutamyl-tRNA(Asn/Gln) amidotransferase subunit B"/>
    <property type="match status" value="1"/>
</dbReference>
<name>A0A1L9QN61_9CYAN</name>
<gene>
    <name evidence="10" type="primary">gatB</name>
    <name evidence="12" type="ORF">BI308_18180</name>
</gene>
<dbReference type="InterPro" id="IPR017959">
    <property type="entry name" value="Asn/Gln-tRNA_amidoTrfase_suB/E"/>
</dbReference>
<evidence type="ECO:0000313" key="13">
    <source>
        <dbReference type="Proteomes" id="UP000183940"/>
    </source>
</evidence>
<comment type="catalytic activity">
    <reaction evidence="8 10">
        <text>L-aspartyl-tRNA(Asn) + L-glutamine + ATP + H2O = L-asparaginyl-tRNA(Asn) + L-glutamate + ADP + phosphate + 2 H(+)</text>
        <dbReference type="Rhea" id="RHEA:14513"/>
        <dbReference type="Rhea" id="RHEA-COMP:9674"/>
        <dbReference type="Rhea" id="RHEA-COMP:9677"/>
        <dbReference type="ChEBI" id="CHEBI:15377"/>
        <dbReference type="ChEBI" id="CHEBI:15378"/>
        <dbReference type="ChEBI" id="CHEBI:29985"/>
        <dbReference type="ChEBI" id="CHEBI:30616"/>
        <dbReference type="ChEBI" id="CHEBI:43474"/>
        <dbReference type="ChEBI" id="CHEBI:58359"/>
        <dbReference type="ChEBI" id="CHEBI:78515"/>
        <dbReference type="ChEBI" id="CHEBI:78516"/>
        <dbReference type="ChEBI" id="CHEBI:456216"/>
    </reaction>
</comment>
<dbReference type="EC" id="6.3.5.-" evidence="10"/>
<dbReference type="SUPFAM" id="SSF89095">
    <property type="entry name" value="GatB/YqeY motif"/>
    <property type="match status" value="1"/>
</dbReference>
<keyword evidence="13" id="KW-1185">Reference proteome</keyword>
<evidence type="ECO:0000256" key="8">
    <source>
        <dbReference type="ARBA" id="ARBA00047380"/>
    </source>
</evidence>
<dbReference type="InterPro" id="IPR042114">
    <property type="entry name" value="GatB_C_1"/>
</dbReference>
<comment type="function">
    <text evidence="7 10">Allows the formation of correctly charged Asn-tRNA(Asn) or Gln-tRNA(Gln) through the transamidation of misacylated Asp-tRNA(Asn) or Glu-tRNA(Gln) in organisms which lack either or both of asparaginyl-tRNA or glutaminyl-tRNA synthetases. The reaction takes place in the presence of glutamine and ATP through an activated phospho-Asp-tRNA(Asn) or phospho-Glu-tRNA(Gln).</text>
</comment>
<dbReference type="Gene3D" id="1.10.10.410">
    <property type="match status" value="1"/>
</dbReference>
<dbReference type="FunFam" id="1.10.10.410:FF:000001">
    <property type="entry name" value="Aspartyl/glutamyl-tRNA(Asn/Gln) amidotransferase subunit B"/>
    <property type="match status" value="1"/>
</dbReference>
<comment type="caution">
    <text evidence="12">The sequence shown here is derived from an EMBL/GenBank/DDBJ whole genome shotgun (WGS) entry which is preliminary data.</text>
</comment>
<dbReference type="PANTHER" id="PTHR11659:SF0">
    <property type="entry name" value="GLUTAMYL-TRNA(GLN) AMIDOTRANSFERASE SUBUNIT B, MITOCHONDRIAL"/>
    <property type="match status" value="1"/>
</dbReference>
<comment type="similarity">
    <text evidence="1 10">Belongs to the GatB/GatE family. GatB subfamily.</text>
</comment>
<dbReference type="InterPro" id="IPR003789">
    <property type="entry name" value="Asn/Gln_tRNA_amidoTrase-B-like"/>
</dbReference>
<evidence type="ECO:0000259" key="11">
    <source>
        <dbReference type="SMART" id="SM00845"/>
    </source>
</evidence>
<comment type="subunit">
    <text evidence="2 10">Heterotrimer of A, B and C subunits.</text>
</comment>
<evidence type="ECO:0000256" key="9">
    <source>
        <dbReference type="ARBA" id="ARBA00047913"/>
    </source>
</evidence>
<evidence type="ECO:0000256" key="5">
    <source>
        <dbReference type="ARBA" id="ARBA00022840"/>
    </source>
</evidence>
<accession>A0A1L9QN61</accession>
<dbReference type="GO" id="GO:0006412">
    <property type="term" value="P:translation"/>
    <property type="evidence" value="ECO:0007669"/>
    <property type="project" value="UniProtKB-UniRule"/>
</dbReference>
<keyword evidence="5 10" id="KW-0067">ATP-binding</keyword>
<sequence length="494" mass="54632">MATAAPAKTEYEAIIGLETHCQLSTETKIFSYSSTAFGATPNTNIDPICLGLPGVLPVLNQKVLEYAVKAGLALNCTIAEYSKFDRKQYFYPDLPKNYQISQYDLPIAEHGWLEIELSDKEGKPQRKKIGITRLHMEEDAGKLVHGGSDRLSGSTFSLVDYNRAGVPLIEIVSEPDLRSGEEAAEYAQELRRIVRYLGVSDGNMQEGSLRCDVNISVRPVGQKEFGIKVEIKNMNSFTAIQKAIDHEIERQIEAIEAGEPIFQETRLWEEGAQRTISMRSKEGSSDYRYFPEPDLPPIQVSADRLSEWKGELPELPAQKRDRYESELGLSSYDARVITDDSSVATFFEATLAAGGTPKLAANWIMGDIAAYLNAEKVKITEIALTPESLAELIKLIEAKTISSKIAKDLLPELLTKGGSPEKLVESKGLTQISDPETLNAMIAEVLAAHPKELEQYRNGKTKLKGFFVGQMMKKTGGRADPKLTNQLLAKQLDA</sequence>
<organism evidence="12 13">
    <name type="scientific">Roseofilum reptotaenium AO1-A</name>
    <dbReference type="NCBI Taxonomy" id="1925591"/>
    <lineage>
        <taxon>Bacteria</taxon>
        <taxon>Bacillati</taxon>
        <taxon>Cyanobacteriota</taxon>
        <taxon>Cyanophyceae</taxon>
        <taxon>Desertifilales</taxon>
        <taxon>Desertifilaceae</taxon>
        <taxon>Roseofilum</taxon>
    </lineage>
</organism>
<dbReference type="HAMAP" id="MF_00121">
    <property type="entry name" value="GatB"/>
    <property type="match status" value="1"/>
</dbReference>
<dbReference type="SMART" id="SM00845">
    <property type="entry name" value="GatB_Yqey"/>
    <property type="match status" value="1"/>
</dbReference>
<dbReference type="Pfam" id="PF02934">
    <property type="entry name" value="GatB_N"/>
    <property type="match status" value="1"/>
</dbReference>
<keyword evidence="6 10" id="KW-0648">Protein biosynthesis</keyword>
<dbReference type="GO" id="GO:0005524">
    <property type="term" value="F:ATP binding"/>
    <property type="evidence" value="ECO:0007669"/>
    <property type="project" value="UniProtKB-KW"/>
</dbReference>
<dbReference type="Pfam" id="PF02637">
    <property type="entry name" value="GatB_Yqey"/>
    <property type="match status" value="1"/>
</dbReference>
<dbReference type="InterPro" id="IPR023168">
    <property type="entry name" value="GatB_Yqey_C_2"/>
</dbReference>